<feature type="region of interest" description="Disordered" evidence="1">
    <location>
        <begin position="45"/>
        <end position="98"/>
    </location>
</feature>
<organism evidence="2 3">
    <name type="scientific">Mortierella alpina</name>
    <name type="common">Oleaginous fungus</name>
    <name type="synonym">Mortierella renispora</name>
    <dbReference type="NCBI Taxonomy" id="64518"/>
    <lineage>
        <taxon>Eukaryota</taxon>
        <taxon>Fungi</taxon>
        <taxon>Fungi incertae sedis</taxon>
        <taxon>Mucoromycota</taxon>
        <taxon>Mortierellomycotina</taxon>
        <taxon>Mortierellomycetes</taxon>
        <taxon>Mortierellales</taxon>
        <taxon>Mortierellaceae</taxon>
        <taxon>Mortierella</taxon>
    </lineage>
</organism>
<reference evidence="2" key="1">
    <citation type="journal article" date="2020" name="Fungal Divers.">
        <title>Resolving the Mortierellaceae phylogeny through synthesis of multi-gene phylogenetics and phylogenomics.</title>
        <authorList>
            <person name="Vandepol N."/>
            <person name="Liber J."/>
            <person name="Desiro A."/>
            <person name="Na H."/>
            <person name="Kennedy M."/>
            <person name="Barry K."/>
            <person name="Grigoriev I.V."/>
            <person name="Miller A.N."/>
            <person name="O'Donnell K."/>
            <person name="Stajich J.E."/>
            <person name="Bonito G."/>
        </authorList>
    </citation>
    <scope>NUCLEOTIDE SEQUENCE</scope>
    <source>
        <strain evidence="2">CK1249</strain>
    </source>
</reference>
<sequence length="153" mass="16736">MKQRSNNNLQYNYNRKRLGHEASDLFPQSPEWHLTTFELEAMEAERSNQAGGSGTTGQDTAMTDVPTGHGASGGRPNPGDQVQHLSDPGLPSVMDNKDLMSLSPSMMHLPPLTLKNISNETLEMDPSAELLDNNSGDEALDTQAQTSTVFFFE</sequence>
<name>A0A9P6M2F4_MORAP</name>
<dbReference type="EMBL" id="JAAAHY010000498">
    <property type="protein sequence ID" value="KAF9963080.1"/>
    <property type="molecule type" value="Genomic_DNA"/>
</dbReference>
<comment type="caution">
    <text evidence="2">The sequence shown here is derived from an EMBL/GenBank/DDBJ whole genome shotgun (WGS) entry which is preliminary data.</text>
</comment>
<keyword evidence="3" id="KW-1185">Reference proteome</keyword>
<gene>
    <name evidence="2" type="ORF">BGZ70_007643</name>
</gene>
<evidence type="ECO:0000313" key="3">
    <source>
        <dbReference type="Proteomes" id="UP000738359"/>
    </source>
</evidence>
<protein>
    <submittedName>
        <fullName evidence="2">Uncharacterized protein</fullName>
    </submittedName>
</protein>
<evidence type="ECO:0000313" key="2">
    <source>
        <dbReference type="EMBL" id="KAF9963080.1"/>
    </source>
</evidence>
<evidence type="ECO:0000256" key="1">
    <source>
        <dbReference type="SAM" id="MobiDB-lite"/>
    </source>
</evidence>
<proteinExistence type="predicted"/>
<dbReference type="Proteomes" id="UP000738359">
    <property type="component" value="Unassembled WGS sequence"/>
</dbReference>
<accession>A0A9P6M2F4</accession>
<dbReference type="OrthoDB" id="10568591at2759"/>
<dbReference type="AlphaFoldDB" id="A0A9P6M2F4"/>